<protein>
    <submittedName>
        <fullName evidence="2">Uncharacterized protein</fullName>
    </submittedName>
</protein>
<dbReference type="EMBL" id="AP018448">
    <property type="protein sequence ID" value="BBC34989.1"/>
    <property type="molecule type" value="Genomic_DNA"/>
</dbReference>
<evidence type="ECO:0000256" key="1">
    <source>
        <dbReference type="SAM" id="Phobius"/>
    </source>
</evidence>
<keyword evidence="1" id="KW-0472">Membrane</keyword>
<evidence type="ECO:0000313" key="3">
    <source>
        <dbReference type="Proteomes" id="UP001321542"/>
    </source>
</evidence>
<evidence type="ECO:0000313" key="2">
    <source>
        <dbReference type="EMBL" id="BBC34989.1"/>
    </source>
</evidence>
<feature type="transmembrane region" description="Helical" evidence="1">
    <location>
        <begin position="23"/>
        <end position="45"/>
    </location>
</feature>
<keyword evidence="1" id="KW-1133">Transmembrane helix</keyword>
<dbReference type="Proteomes" id="UP001321542">
    <property type="component" value="Chromosome"/>
</dbReference>
<proteinExistence type="predicted"/>
<reference evidence="2 3" key="1">
    <citation type="journal article" date="2010" name="ChemBioChem">
        <title>Cloning and characterization of the biosynthetic gene cluster of 16-membered macrolide antibiotic FD-891: involvement of a dual functional cytochrome P450 monooxygenase catalyzing epoxidation and hydroxylation.</title>
        <authorList>
            <person name="Kudo F."/>
            <person name="Motegi A."/>
            <person name="Mizoue K."/>
            <person name="Eguchi T."/>
        </authorList>
    </citation>
    <scope>NUCLEOTIDE SEQUENCE [LARGE SCALE GENOMIC DNA]</scope>
    <source>
        <strain evidence="2 3">A-8890</strain>
    </source>
</reference>
<accession>A0ABN5VNR2</accession>
<sequence>MLGTTAGLTVAAFWDWSDDAGGLYGIGVGLVMVGTFAVSAVVEAAMRGGRGMGRRVGA</sequence>
<gene>
    <name evidence="2" type="ORF">SGFS_062830</name>
</gene>
<reference evidence="2 3" key="2">
    <citation type="journal article" date="2023" name="ChemBioChem">
        <title>Acyltransferase Domain Exchange between Two Independent Type I Polyketide Synthases in the Same Producer Strain of Macrolide Antibiotics.</title>
        <authorList>
            <person name="Kudo F."/>
            <person name="Kishikawa K."/>
            <person name="Tsuboi K."/>
            <person name="Kido T."/>
            <person name="Usui T."/>
            <person name="Hashimoto J."/>
            <person name="Shin-Ya K."/>
            <person name="Miyanaga A."/>
            <person name="Eguchi T."/>
        </authorList>
    </citation>
    <scope>NUCLEOTIDE SEQUENCE [LARGE SCALE GENOMIC DNA]</scope>
    <source>
        <strain evidence="2 3">A-8890</strain>
    </source>
</reference>
<organism evidence="2 3">
    <name type="scientific">Streptomyces graminofaciens</name>
    <dbReference type="NCBI Taxonomy" id="68212"/>
    <lineage>
        <taxon>Bacteria</taxon>
        <taxon>Bacillati</taxon>
        <taxon>Actinomycetota</taxon>
        <taxon>Actinomycetes</taxon>
        <taxon>Kitasatosporales</taxon>
        <taxon>Streptomycetaceae</taxon>
        <taxon>Streptomyces</taxon>
    </lineage>
</organism>
<name>A0ABN5VNR2_9ACTN</name>
<keyword evidence="1" id="KW-0812">Transmembrane</keyword>
<keyword evidence="3" id="KW-1185">Reference proteome</keyword>